<dbReference type="InterPro" id="IPR021284">
    <property type="entry name" value="DUF2750"/>
</dbReference>
<dbReference type="EMBL" id="BKAG01000009">
    <property type="protein sequence ID" value="GEP42374.1"/>
    <property type="molecule type" value="Genomic_DNA"/>
</dbReference>
<reference evidence="1 2" key="1">
    <citation type="submission" date="2019-07" db="EMBL/GenBank/DDBJ databases">
        <title>Whole genome shotgun sequence of Brevifollis gellanilyticus NBRC 108608.</title>
        <authorList>
            <person name="Hosoyama A."/>
            <person name="Uohara A."/>
            <person name="Ohji S."/>
            <person name="Ichikawa N."/>
        </authorList>
    </citation>
    <scope>NUCLEOTIDE SEQUENCE [LARGE SCALE GENOMIC DNA]</scope>
    <source>
        <strain evidence="1 2">NBRC 108608</strain>
    </source>
</reference>
<sequence length="126" mass="14269">MNPKQIEAVLKLSGHDRYRHFLKVVADKESAWGLYEDGWALAADDDGNPVFPLWPAKEYAALCAVGEWAGYEPSDIDVDELLEELLPSLMERGTRIGIFPSPSEKGVSPELDRFEQELRDELSQYE</sequence>
<proteinExistence type="predicted"/>
<gene>
    <name evidence="1" type="ORF">BGE01nite_16650</name>
</gene>
<protein>
    <recommendedName>
        <fullName evidence="3">DUF2750 domain-containing protein</fullName>
    </recommendedName>
</protein>
<dbReference type="Pfam" id="PF11042">
    <property type="entry name" value="DUF2750"/>
    <property type="match status" value="1"/>
</dbReference>
<dbReference type="Proteomes" id="UP000321577">
    <property type="component" value="Unassembled WGS sequence"/>
</dbReference>
<evidence type="ECO:0000313" key="2">
    <source>
        <dbReference type="Proteomes" id="UP000321577"/>
    </source>
</evidence>
<organism evidence="1 2">
    <name type="scientific">Brevifollis gellanilyticus</name>
    <dbReference type="NCBI Taxonomy" id="748831"/>
    <lineage>
        <taxon>Bacteria</taxon>
        <taxon>Pseudomonadati</taxon>
        <taxon>Verrucomicrobiota</taxon>
        <taxon>Verrucomicrobiia</taxon>
        <taxon>Verrucomicrobiales</taxon>
        <taxon>Verrucomicrobiaceae</taxon>
    </lineage>
</organism>
<dbReference type="OrthoDB" id="2936081at2"/>
<comment type="caution">
    <text evidence="1">The sequence shown here is derived from an EMBL/GenBank/DDBJ whole genome shotgun (WGS) entry which is preliminary data.</text>
</comment>
<evidence type="ECO:0008006" key="3">
    <source>
        <dbReference type="Google" id="ProtNLM"/>
    </source>
</evidence>
<name>A0A512M6M2_9BACT</name>
<evidence type="ECO:0000313" key="1">
    <source>
        <dbReference type="EMBL" id="GEP42374.1"/>
    </source>
</evidence>
<accession>A0A512M6M2</accession>
<keyword evidence="2" id="KW-1185">Reference proteome</keyword>
<dbReference type="AlphaFoldDB" id="A0A512M6M2"/>
<dbReference type="RefSeq" id="WP_146849974.1">
    <property type="nucleotide sequence ID" value="NZ_BKAG01000009.1"/>
</dbReference>